<evidence type="ECO:0000256" key="5">
    <source>
        <dbReference type="HAMAP-Rule" id="MF_01334"/>
    </source>
</evidence>
<keyword evidence="3 5" id="KW-0689">Ribosomal protein</keyword>
<comment type="function">
    <text evidence="5">This is one of the proteins that binds to the 5S RNA in the ribosome where it forms part of the central protuberance.</text>
</comment>
<evidence type="ECO:0000313" key="10">
    <source>
        <dbReference type="Proteomes" id="UP001297272"/>
    </source>
</evidence>
<comment type="caution">
    <text evidence="9">The sequence shown here is derived from an EMBL/GenBank/DDBJ whole genome shotgun (WGS) entry which is preliminary data.</text>
</comment>
<dbReference type="Gene3D" id="2.170.120.20">
    <property type="entry name" value="Ribosomal protein L25, beta domain"/>
    <property type="match status" value="1"/>
</dbReference>
<dbReference type="InterPro" id="IPR001021">
    <property type="entry name" value="Ribosomal_bL25_long"/>
</dbReference>
<dbReference type="InterPro" id="IPR020056">
    <property type="entry name" value="Rbsml_bL25/Gln-tRNA_synth_N"/>
</dbReference>
<dbReference type="RefSeq" id="WP_213984703.1">
    <property type="nucleotide sequence ID" value="NZ_JAFMNX010000002.1"/>
</dbReference>
<evidence type="ECO:0000256" key="4">
    <source>
        <dbReference type="ARBA" id="ARBA00023274"/>
    </source>
</evidence>
<feature type="region of interest" description="Disordered" evidence="6">
    <location>
        <begin position="209"/>
        <end position="230"/>
    </location>
</feature>
<dbReference type="InterPro" id="IPR020930">
    <property type="entry name" value="Ribosomal_uL5_bac-type"/>
</dbReference>
<dbReference type="SUPFAM" id="SSF50715">
    <property type="entry name" value="Ribosomal protein L25-like"/>
    <property type="match status" value="1"/>
</dbReference>
<dbReference type="GO" id="GO:0005840">
    <property type="term" value="C:ribosome"/>
    <property type="evidence" value="ECO:0007669"/>
    <property type="project" value="UniProtKB-KW"/>
</dbReference>
<organism evidence="9 10">
    <name type="scientific">Tianweitania aestuarii</name>
    <dbReference type="NCBI Taxonomy" id="2814886"/>
    <lineage>
        <taxon>Bacteria</taxon>
        <taxon>Pseudomonadati</taxon>
        <taxon>Pseudomonadota</taxon>
        <taxon>Alphaproteobacteria</taxon>
        <taxon>Hyphomicrobiales</taxon>
        <taxon>Phyllobacteriaceae</taxon>
        <taxon>Tianweitania</taxon>
    </lineage>
</organism>
<protein>
    <recommendedName>
        <fullName evidence="5">Large ribosomal subunit protein bL25</fullName>
    </recommendedName>
    <alternativeName>
        <fullName evidence="5">General stress protein CTC</fullName>
    </alternativeName>
</protein>
<evidence type="ECO:0000313" key="9">
    <source>
        <dbReference type="EMBL" id="MBS9721070.1"/>
    </source>
</evidence>
<dbReference type="InterPro" id="IPR037121">
    <property type="entry name" value="Ribosomal_bL25_C"/>
</dbReference>
<dbReference type="NCBIfam" id="NF004128">
    <property type="entry name" value="PRK05618.1-2"/>
    <property type="match status" value="1"/>
</dbReference>
<dbReference type="Pfam" id="PF14693">
    <property type="entry name" value="Ribosomal_TL5_C"/>
    <property type="match status" value="1"/>
</dbReference>
<evidence type="ECO:0000259" key="8">
    <source>
        <dbReference type="Pfam" id="PF14693"/>
    </source>
</evidence>
<feature type="domain" description="Large ribosomal subunit protein bL25 beta" evidence="8">
    <location>
        <begin position="104"/>
        <end position="188"/>
    </location>
</feature>
<proteinExistence type="inferred from homology"/>
<dbReference type="HAMAP" id="MF_01334">
    <property type="entry name" value="Ribosomal_bL25_CTC"/>
    <property type="match status" value="1"/>
</dbReference>
<feature type="domain" description="Large ribosomal subunit protein bL25 L25" evidence="7">
    <location>
        <begin position="8"/>
        <end position="95"/>
    </location>
</feature>
<name>A0ABS5RWB0_9HYPH</name>
<evidence type="ECO:0000259" key="7">
    <source>
        <dbReference type="Pfam" id="PF01386"/>
    </source>
</evidence>
<keyword evidence="2 5" id="KW-0694">RNA-binding</keyword>
<reference evidence="9 10" key="1">
    <citation type="submission" date="2021-03" db="EMBL/GenBank/DDBJ databases">
        <title>Tianweitania aestuarii sp. nov., isolated from a tidal flat.</title>
        <authorList>
            <person name="Park S."/>
            <person name="Yoon J.-H."/>
        </authorList>
    </citation>
    <scope>NUCLEOTIDE SEQUENCE [LARGE SCALE GENOMIC DNA]</scope>
    <source>
        <strain evidence="9 10">BSSL-BM11</strain>
    </source>
</reference>
<keyword evidence="1 5" id="KW-0699">rRNA-binding</keyword>
<evidence type="ECO:0000256" key="1">
    <source>
        <dbReference type="ARBA" id="ARBA00022730"/>
    </source>
</evidence>
<dbReference type="PANTHER" id="PTHR33284">
    <property type="entry name" value="RIBOSOMAL PROTEIN L25/GLN-TRNA SYNTHETASE, ANTI-CODON-BINDING DOMAIN-CONTAINING PROTEIN"/>
    <property type="match status" value="1"/>
</dbReference>
<comment type="similarity">
    <text evidence="5">Belongs to the bacterial ribosomal protein bL25 family. CTC subfamily.</text>
</comment>
<dbReference type="InterPro" id="IPR020057">
    <property type="entry name" value="Ribosomal_bL25_b-dom"/>
</dbReference>
<dbReference type="Proteomes" id="UP001297272">
    <property type="component" value="Unassembled WGS sequence"/>
</dbReference>
<comment type="subunit">
    <text evidence="5">Part of the 50S ribosomal subunit; part of the 5S rRNA/L5/L18/L25 subcomplex. Contacts the 5S rRNA. Binds to the 5S rRNA independently of L5 and L18.</text>
</comment>
<dbReference type="CDD" id="cd00495">
    <property type="entry name" value="Ribosomal_L25_TL5_CTC"/>
    <property type="match status" value="1"/>
</dbReference>
<evidence type="ECO:0000256" key="2">
    <source>
        <dbReference type="ARBA" id="ARBA00022884"/>
    </source>
</evidence>
<gene>
    <name evidence="5" type="primary">rplY</name>
    <name evidence="5" type="synonym">ctc</name>
    <name evidence="9" type="ORF">JYU29_10270</name>
</gene>
<dbReference type="InterPro" id="IPR011035">
    <property type="entry name" value="Ribosomal_bL25/Gln-tRNA_synth"/>
</dbReference>
<dbReference type="PANTHER" id="PTHR33284:SF1">
    <property type="entry name" value="RIBOSOMAL PROTEIN L25_GLN-TRNA SYNTHETASE, ANTI-CODON-BINDING DOMAIN-CONTAINING PROTEIN"/>
    <property type="match status" value="1"/>
</dbReference>
<keyword evidence="4 5" id="KW-0687">Ribonucleoprotein</keyword>
<dbReference type="NCBIfam" id="TIGR00731">
    <property type="entry name" value="bL25_bact_ctc"/>
    <property type="match status" value="1"/>
</dbReference>
<evidence type="ECO:0000256" key="6">
    <source>
        <dbReference type="SAM" id="MobiDB-lite"/>
    </source>
</evidence>
<dbReference type="InterPro" id="IPR029751">
    <property type="entry name" value="Ribosomal_L25_dom"/>
</dbReference>
<dbReference type="EMBL" id="JAFMNX010000002">
    <property type="protein sequence ID" value="MBS9721070.1"/>
    <property type="molecule type" value="Genomic_DNA"/>
</dbReference>
<evidence type="ECO:0000256" key="3">
    <source>
        <dbReference type="ARBA" id="ARBA00022980"/>
    </source>
</evidence>
<keyword evidence="10" id="KW-1185">Reference proteome</keyword>
<dbReference type="Gene3D" id="2.40.240.10">
    <property type="entry name" value="Ribosomal Protein L25, Chain P"/>
    <property type="match status" value="1"/>
</dbReference>
<dbReference type="Pfam" id="PF01386">
    <property type="entry name" value="Ribosomal_L25p"/>
    <property type="match status" value="1"/>
</dbReference>
<sequence>MSHETYELKAEAREKVGKGSAREIRRNGKVPAVIYGEKQPPLAIALSYKDIFYKIHGGGFKTTVAIIDVDGQKIRVLPKDYQLDPVRDFPMHVDFLRVGEHSTVTVNVPVHFLNETQSPGIKRGGVLNIVRHEIELQVPADQIPDAIEVDLKGLKIGDIIHISSVKLPKSVELTITDRDFTIATIAAPAVLTAAEDAGITEEESVAVEATEVEADAADAADGEAQGETKE</sequence>
<dbReference type="NCBIfam" id="NF004612">
    <property type="entry name" value="PRK05943.1"/>
    <property type="match status" value="1"/>
</dbReference>
<feature type="compositionally biased region" description="Acidic residues" evidence="6">
    <location>
        <begin position="209"/>
        <end position="221"/>
    </location>
</feature>
<accession>A0ABS5RWB0</accession>